<comment type="caution">
    <text evidence="1">The sequence shown here is derived from an EMBL/GenBank/DDBJ whole genome shotgun (WGS) entry which is preliminary data.</text>
</comment>
<reference evidence="1 2" key="1">
    <citation type="submission" date="2020-02" db="EMBL/GenBank/DDBJ databases">
        <title>Draft genome sequence of Haematococcus lacustris strain NIES-144.</title>
        <authorList>
            <person name="Morimoto D."/>
            <person name="Nakagawa S."/>
            <person name="Yoshida T."/>
            <person name="Sawayama S."/>
        </authorList>
    </citation>
    <scope>NUCLEOTIDE SEQUENCE [LARGE SCALE GENOMIC DNA]</scope>
    <source>
        <strain evidence="1 2">NIES-144</strain>
    </source>
</reference>
<dbReference type="Gene3D" id="3.40.640.10">
    <property type="entry name" value="Type I PLP-dependent aspartate aminotransferase-like (Major domain)"/>
    <property type="match status" value="1"/>
</dbReference>
<dbReference type="SUPFAM" id="SSF141571">
    <property type="entry name" value="Pentapeptide repeat-like"/>
    <property type="match status" value="1"/>
</dbReference>
<evidence type="ECO:0000313" key="2">
    <source>
        <dbReference type="Proteomes" id="UP000485058"/>
    </source>
</evidence>
<protein>
    <submittedName>
        <fullName evidence="1">Aminotran_1_2 domain-containing protein</fullName>
    </submittedName>
</protein>
<dbReference type="Proteomes" id="UP000485058">
    <property type="component" value="Unassembled WGS sequence"/>
</dbReference>
<organism evidence="1 2">
    <name type="scientific">Haematococcus lacustris</name>
    <name type="common">Green alga</name>
    <name type="synonym">Haematococcus pluvialis</name>
    <dbReference type="NCBI Taxonomy" id="44745"/>
    <lineage>
        <taxon>Eukaryota</taxon>
        <taxon>Viridiplantae</taxon>
        <taxon>Chlorophyta</taxon>
        <taxon>core chlorophytes</taxon>
        <taxon>Chlorophyceae</taxon>
        <taxon>CS clade</taxon>
        <taxon>Chlamydomonadales</taxon>
        <taxon>Haematococcaceae</taxon>
        <taxon>Haematococcus</taxon>
    </lineage>
</organism>
<feature type="non-terminal residue" evidence="1">
    <location>
        <position position="1"/>
    </location>
</feature>
<keyword evidence="2" id="KW-1185">Reference proteome</keyword>
<sequence length="101" mass="10203">MQQPLATPPLLAAADLAAAGLAAADLAAADLAAADLAAADLAAADLAAADLAAFCLSQGFTLCTVHGGKLWGRRAVEQHQPKMVFLTSPNNPDGSMMTEEE</sequence>
<evidence type="ECO:0000313" key="1">
    <source>
        <dbReference type="EMBL" id="GFH21281.1"/>
    </source>
</evidence>
<feature type="non-terminal residue" evidence="1">
    <location>
        <position position="101"/>
    </location>
</feature>
<dbReference type="InterPro" id="IPR015421">
    <property type="entry name" value="PyrdxlP-dep_Trfase_major"/>
</dbReference>
<proteinExistence type="predicted"/>
<accession>A0A699ZGD5</accession>
<dbReference type="EMBL" id="BLLF01001796">
    <property type="protein sequence ID" value="GFH21281.1"/>
    <property type="molecule type" value="Genomic_DNA"/>
</dbReference>
<gene>
    <name evidence="1" type="ORF">HaLaN_18550</name>
</gene>
<dbReference type="AlphaFoldDB" id="A0A699ZGD5"/>
<name>A0A699ZGD5_HAELA</name>